<evidence type="ECO:0000313" key="2">
    <source>
        <dbReference type="EMBL" id="WNC68384.1"/>
    </source>
</evidence>
<dbReference type="InterPro" id="IPR019201">
    <property type="entry name" value="DUF2065"/>
</dbReference>
<sequence>MSVELFLSAFALMLVFEGIGPLLFPNRWRSFILKLAEEKPNNIRQIGLVLVVIGGILLFLNN</sequence>
<feature type="transmembrane region" description="Helical" evidence="1">
    <location>
        <begin position="45"/>
        <end position="61"/>
    </location>
</feature>
<evidence type="ECO:0000256" key="1">
    <source>
        <dbReference type="SAM" id="Phobius"/>
    </source>
</evidence>
<feature type="transmembrane region" description="Helical" evidence="1">
    <location>
        <begin position="6"/>
        <end position="24"/>
    </location>
</feature>
<dbReference type="EMBL" id="CP134146">
    <property type="protein sequence ID" value="WNC68384.1"/>
    <property type="molecule type" value="Genomic_DNA"/>
</dbReference>
<keyword evidence="1" id="KW-0812">Transmembrane</keyword>
<evidence type="ECO:0000313" key="3">
    <source>
        <dbReference type="Proteomes" id="UP001248581"/>
    </source>
</evidence>
<dbReference type="RefSeq" id="WP_348387540.1">
    <property type="nucleotide sequence ID" value="NZ_CP134146.1"/>
</dbReference>
<keyword evidence="1" id="KW-0472">Membrane</keyword>
<keyword evidence="1" id="KW-1133">Transmembrane helix</keyword>
<dbReference type="PANTHER" id="PTHR38602">
    <property type="entry name" value="INNER MEMBRANE PROTEIN-RELATED"/>
    <property type="match status" value="1"/>
</dbReference>
<dbReference type="Pfam" id="PF09838">
    <property type="entry name" value="DUF2065"/>
    <property type="match status" value="1"/>
</dbReference>
<reference evidence="3" key="1">
    <citation type="submission" date="2023-09" db="EMBL/GenBank/DDBJ databases">
        <authorList>
            <person name="Li S."/>
            <person name="Li X."/>
            <person name="Zhang C."/>
            <person name="Zhao Z."/>
        </authorList>
    </citation>
    <scope>NUCLEOTIDE SEQUENCE [LARGE SCALE GENOMIC DNA]</scope>
    <source>
        <strain evidence="3">SQ345</strain>
    </source>
</reference>
<dbReference type="Proteomes" id="UP001248581">
    <property type="component" value="Chromosome"/>
</dbReference>
<dbReference type="PANTHER" id="PTHR38602:SF1">
    <property type="entry name" value="INNER MEMBRANE PROTEIN"/>
    <property type="match status" value="1"/>
</dbReference>
<organism evidence="2 3">
    <name type="scientific">Thalassotalea nanhaiensis</name>
    <dbReference type="NCBI Taxonomy" id="3065648"/>
    <lineage>
        <taxon>Bacteria</taxon>
        <taxon>Pseudomonadati</taxon>
        <taxon>Pseudomonadota</taxon>
        <taxon>Gammaproteobacteria</taxon>
        <taxon>Alteromonadales</taxon>
        <taxon>Colwelliaceae</taxon>
        <taxon>Thalassotalea</taxon>
    </lineage>
</organism>
<gene>
    <name evidence="2" type="ORF">RI845_17925</name>
</gene>
<protein>
    <submittedName>
        <fullName evidence="2">DUF2065 domain-containing protein</fullName>
    </submittedName>
</protein>
<keyword evidence="3" id="KW-1185">Reference proteome</keyword>
<proteinExistence type="predicted"/>
<accession>A0ABY9THS9</accession>
<name>A0ABY9THS9_9GAMM</name>